<comment type="caution">
    <text evidence="1">The sequence shown here is derived from an EMBL/GenBank/DDBJ whole genome shotgun (WGS) entry which is preliminary data.</text>
</comment>
<evidence type="ECO:0000313" key="2">
    <source>
        <dbReference type="Proteomes" id="UP000887116"/>
    </source>
</evidence>
<sequence length="67" mass="8287">MNCEDESKDIYKKNWFDKYEKRPEDMDKKTLSKFAAHCTCNTQVNNSQRKESRVIRCQKLRYRHERQ</sequence>
<dbReference type="OrthoDB" id="6141723at2759"/>
<reference evidence="1" key="1">
    <citation type="submission" date="2020-07" db="EMBL/GenBank/DDBJ databases">
        <title>Multicomponent nature underlies the extraordinary mechanical properties of spider dragline silk.</title>
        <authorList>
            <person name="Kono N."/>
            <person name="Nakamura H."/>
            <person name="Mori M."/>
            <person name="Yoshida Y."/>
            <person name="Ohtoshi R."/>
            <person name="Malay A.D."/>
            <person name="Moran D.A.P."/>
            <person name="Tomita M."/>
            <person name="Numata K."/>
            <person name="Arakawa K."/>
        </authorList>
    </citation>
    <scope>NUCLEOTIDE SEQUENCE</scope>
</reference>
<dbReference type="Proteomes" id="UP000887116">
    <property type="component" value="Unassembled WGS sequence"/>
</dbReference>
<organism evidence="1 2">
    <name type="scientific">Trichonephila clavata</name>
    <name type="common">Joro spider</name>
    <name type="synonym">Nephila clavata</name>
    <dbReference type="NCBI Taxonomy" id="2740835"/>
    <lineage>
        <taxon>Eukaryota</taxon>
        <taxon>Metazoa</taxon>
        <taxon>Ecdysozoa</taxon>
        <taxon>Arthropoda</taxon>
        <taxon>Chelicerata</taxon>
        <taxon>Arachnida</taxon>
        <taxon>Araneae</taxon>
        <taxon>Araneomorphae</taxon>
        <taxon>Entelegynae</taxon>
        <taxon>Araneoidea</taxon>
        <taxon>Nephilidae</taxon>
        <taxon>Trichonephila</taxon>
    </lineage>
</organism>
<keyword evidence="2" id="KW-1185">Reference proteome</keyword>
<name>A0A8X6LAA0_TRICU</name>
<accession>A0A8X6LAA0</accession>
<proteinExistence type="predicted"/>
<protein>
    <submittedName>
        <fullName evidence="1">Uncharacterized protein</fullName>
    </submittedName>
</protein>
<dbReference type="AlphaFoldDB" id="A0A8X6LAA0"/>
<evidence type="ECO:0000313" key="1">
    <source>
        <dbReference type="EMBL" id="GFQ99603.1"/>
    </source>
</evidence>
<dbReference type="EMBL" id="BMAO01025026">
    <property type="protein sequence ID" value="GFQ99603.1"/>
    <property type="molecule type" value="Genomic_DNA"/>
</dbReference>
<gene>
    <name evidence="1" type="ORF">TNCT_132861</name>
</gene>